<dbReference type="Pfam" id="PF05872">
    <property type="entry name" value="HerA_C"/>
    <property type="match status" value="1"/>
</dbReference>
<dbReference type="RefSeq" id="WP_207567224.1">
    <property type="nucleotide sequence ID" value="NZ_CP071446.1"/>
</dbReference>
<dbReference type="InterPro" id="IPR033186">
    <property type="entry name" value="HerA_C"/>
</dbReference>
<accession>A0ABX7S9V5</accession>
<evidence type="ECO:0000256" key="3">
    <source>
        <dbReference type="ARBA" id="ARBA00022806"/>
    </source>
</evidence>
<evidence type="ECO:0000259" key="7">
    <source>
        <dbReference type="SMART" id="SM00382"/>
    </source>
</evidence>
<dbReference type="SMART" id="SM00382">
    <property type="entry name" value="AAA"/>
    <property type="match status" value="1"/>
</dbReference>
<proteinExistence type="predicted"/>
<gene>
    <name evidence="8" type="ORF">JYK00_03020</name>
</gene>
<sequence length="593" mass="67963">MGHLKAHTEIFDEGLLLGYISKVTQNYALLNTPHYYQLTRYHYNGEDYHGGLLNSYVLIEGDNYGFLGQIFEIEFLEKERKEITSTSFELNKETALNPRIKISLLMAFDYLTKKLKRISTDFPNIGARVFLAKGDVVKSFLENLNEENTRISEKEKIKFCLGNVLGKKDVNIKLTTKQIFSRHCAIVGTTGSGKSWTAAKLIDLLIAENKKIILIDPTGEYTNAFDSEEIKKDYDADIFRLGIDSIIDYHKMQLEDLYLMLTPSEGIQLPKLNEAVRSLKLVKIANAAKDNSEQYGISEEIIRIINSFIGEDKKGLLKKKGKNREDYETLLLKFNKEVSENNLNCVNIFLLSHQIKEECIWETNKQNNNLFGDYDEKTYGQCLPMILRLNNITNQEIFEKLFVGESAEARDVLKYIENFVVNQEKKVLVINLEEVITEFNMKELVVELIGRKILELARKNGIKDGSVFVFVDEAHNFLKKEKENEMRKYRLNSFEILAKESRKKGVFLCIITQRPGDIPEGVLSQFGTFIIHNLTNSNDIERVKNVLEKSGTIMGLLPYLNEGEAIISSVNIPLILPMKIHEPRVKPDSDVPM</sequence>
<dbReference type="InterPro" id="IPR008571">
    <property type="entry name" value="HerA-like"/>
</dbReference>
<organism evidence="8 9">
    <name type="scientific">Thermosipho ferrireducens</name>
    <dbReference type="NCBI Taxonomy" id="2571116"/>
    <lineage>
        <taxon>Bacteria</taxon>
        <taxon>Thermotogati</taxon>
        <taxon>Thermotogota</taxon>
        <taxon>Thermotogae</taxon>
        <taxon>Thermotogales</taxon>
        <taxon>Fervidobacteriaceae</taxon>
        <taxon>Thermosipho</taxon>
    </lineage>
</organism>
<dbReference type="InterPro" id="IPR027417">
    <property type="entry name" value="P-loop_NTPase"/>
</dbReference>
<evidence type="ECO:0000256" key="6">
    <source>
        <dbReference type="ARBA" id="ARBA00023235"/>
    </source>
</evidence>
<dbReference type="InterPro" id="IPR002789">
    <property type="entry name" value="HerA_central"/>
</dbReference>
<evidence type="ECO:0000256" key="4">
    <source>
        <dbReference type="ARBA" id="ARBA00022840"/>
    </source>
</evidence>
<dbReference type="Proteomes" id="UP000671862">
    <property type="component" value="Chromosome"/>
</dbReference>
<keyword evidence="5" id="KW-0238">DNA-binding</keyword>
<evidence type="ECO:0000256" key="2">
    <source>
        <dbReference type="ARBA" id="ARBA00022801"/>
    </source>
</evidence>
<dbReference type="PANTHER" id="PTHR42957:SF1">
    <property type="entry name" value="HELICASE MJ1565-RELATED"/>
    <property type="match status" value="1"/>
</dbReference>
<keyword evidence="9" id="KW-1185">Reference proteome</keyword>
<evidence type="ECO:0000256" key="5">
    <source>
        <dbReference type="ARBA" id="ARBA00023125"/>
    </source>
</evidence>
<evidence type="ECO:0000313" key="8">
    <source>
        <dbReference type="EMBL" id="QTA38507.1"/>
    </source>
</evidence>
<keyword evidence="6" id="KW-0413">Isomerase</keyword>
<name>A0ABX7S9V5_9BACT</name>
<keyword evidence="2" id="KW-0378">Hydrolase</keyword>
<evidence type="ECO:0000256" key="1">
    <source>
        <dbReference type="ARBA" id="ARBA00022741"/>
    </source>
</evidence>
<reference evidence="8 9" key="1">
    <citation type="submission" date="2021-03" db="EMBL/GenBank/DDBJ databases">
        <title>Thermosipho ferrireducens sp.nov., an anaerobic thermophilic iron-reducing bacterium isolated from a deep-sea hydrothermal sulfide deposits.</title>
        <authorList>
            <person name="Zeng X."/>
            <person name="Chen Y."/>
            <person name="Shao Z."/>
        </authorList>
    </citation>
    <scope>NUCLEOTIDE SEQUENCE [LARGE SCALE GENOMIC DNA]</scope>
    <source>
        <strain evidence="8 9">JL129W03</strain>
    </source>
</reference>
<keyword evidence="1" id="KW-0547">Nucleotide-binding</keyword>
<dbReference type="GO" id="GO:0005524">
    <property type="term" value="F:ATP binding"/>
    <property type="evidence" value="ECO:0007669"/>
    <property type="project" value="UniProtKB-KW"/>
</dbReference>
<protein>
    <submittedName>
        <fullName evidence="8">ATP-binding protein</fullName>
    </submittedName>
</protein>
<dbReference type="InterPro" id="IPR003593">
    <property type="entry name" value="AAA+_ATPase"/>
</dbReference>
<keyword evidence="3" id="KW-0347">Helicase</keyword>
<dbReference type="EMBL" id="CP071446">
    <property type="protein sequence ID" value="QTA38507.1"/>
    <property type="molecule type" value="Genomic_DNA"/>
</dbReference>
<dbReference type="Pfam" id="PF01935">
    <property type="entry name" value="DUF87"/>
    <property type="match status" value="1"/>
</dbReference>
<feature type="domain" description="AAA+ ATPase" evidence="7">
    <location>
        <begin position="180"/>
        <end position="537"/>
    </location>
</feature>
<dbReference type="PANTHER" id="PTHR42957">
    <property type="entry name" value="HELICASE MJ1565-RELATED"/>
    <property type="match status" value="1"/>
</dbReference>
<evidence type="ECO:0000313" key="9">
    <source>
        <dbReference type="Proteomes" id="UP000671862"/>
    </source>
</evidence>
<dbReference type="Gene3D" id="3.40.50.300">
    <property type="entry name" value="P-loop containing nucleotide triphosphate hydrolases"/>
    <property type="match status" value="2"/>
</dbReference>
<dbReference type="SUPFAM" id="SSF52540">
    <property type="entry name" value="P-loop containing nucleoside triphosphate hydrolases"/>
    <property type="match status" value="1"/>
</dbReference>
<keyword evidence="4 8" id="KW-0067">ATP-binding</keyword>